<evidence type="ECO:0000313" key="2">
    <source>
        <dbReference type="EMBL" id="MCD2114125.1"/>
    </source>
</evidence>
<reference evidence="2" key="1">
    <citation type="submission" date="2021-11" db="EMBL/GenBank/DDBJ databases">
        <title>Development of a sustainable strategy for remediation of hydrocarbon-contaminated territories based on the waste exchange concept.</title>
        <authorList>
            <person name="Elkin A."/>
        </authorList>
    </citation>
    <scope>NUCLEOTIDE SEQUENCE</scope>
    <source>
        <strain evidence="2">IEGM 757</strain>
    </source>
</reference>
<dbReference type="InterPro" id="IPR029016">
    <property type="entry name" value="GAF-like_dom_sf"/>
</dbReference>
<dbReference type="AlphaFoldDB" id="A0AAW4XLT2"/>
<gene>
    <name evidence="2" type="ORF">LQ384_23715</name>
</gene>
<sequence>MTERLGMHVDDRNSDRYDSDRYDNASPRVRPEIEQSWRRCRAIGAASDGSRLRYIDTPTDSKLVRAARPVLDRLADQLA</sequence>
<organism evidence="2 3">
    <name type="scientific">Rhodococcus rhodochrous</name>
    <dbReference type="NCBI Taxonomy" id="1829"/>
    <lineage>
        <taxon>Bacteria</taxon>
        <taxon>Bacillati</taxon>
        <taxon>Actinomycetota</taxon>
        <taxon>Actinomycetes</taxon>
        <taxon>Mycobacteriales</taxon>
        <taxon>Nocardiaceae</taxon>
        <taxon>Rhodococcus</taxon>
    </lineage>
</organism>
<name>A0AAW4XLT2_RHORH</name>
<dbReference type="RefSeq" id="WP_372474151.1">
    <property type="nucleotide sequence ID" value="NZ_JAJNCO010000017.1"/>
</dbReference>
<evidence type="ECO:0000256" key="1">
    <source>
        <dbReference type="SAM" id="MobiDB-lite"/>
    </source>
</evidence>
<dbReference type="Proteomes" id="UP001198630">
    <property type="component" value="Unassembled WGS sequence"/>
</dbReference>
<dbReference type="Gene3D" id="3.30.450.40">
    <property type="match status" value="1"/>
</dbReference>
<evidence type="ECO:0000313" key="3">
    <source>
        <dbReference type="Proteomes" id="UP001198630"/>
    </source>
</evidence>
<feature type="region of interest" description="Disordered" evidence="1">
    <location>
        <begin position="1"/>
        <end position="28"/>
    </location>
</feature>
<protein>
    <submittedName>
        <fullName evidence="2">Uncharacterized protein</fullName>
    </submittedName>
</protein>
<accession>A0AAW4XLT2</accession>
<proteinExistence type="predicted"/>
<feature type="non-terminal residue" evidence="2">
    <location>
        <position position="79"/>
    </location>
</feature>
<dbReference type="EMBL" id="JAJNCO010000017">
    <property type="protein sequence ID" value="MCD2114125.1"/>
    <property type="molecule type" value="Genomic_DNA"/>
</dbReference>
<comment type="caution">
    <text evidence="2">The sequence shown here is derived from an EMBL/GenBank/DDBJ whole genome shotgun (WGS) entry which is preliminary data.</text>
</comment>